<evidence type="ECO:0000313" key="2">
    <source>
        <dbReference type="Proteomes" id="UP000759131"/>
    </source>
</evidence>
<proteinExistence type="predicted"/>
<dbReference type="AlphaFoldDB" id="A0A7R9QE15"/>
<organism evidence="1">
    <name type="scientific">Medioppia subpectinata</name>
    <dbReference type="NCBI Taxonomy" id="1979941"/>
    <lineage>
        <taxon>Eukaryota</taxon>
        <taxon>Metazoa</taxon>
        <taxon>Ecdysozoa</taxon>
        <taxon>Arthropoda</taxon>
        <taxon>Chelicerata</taxon>
        <taxon>Arachnida</taxon>
        <taxon>Acari</taxon>
        <taxon>Acariformes</taxon>
        <taxon>Sarcoptiformes</taxon>
        <taxon>Oribatida</taxon>
        <taxon>Brachypylina</taxon>
        <taxon>Oppioidea</taxon>
        <taxon>Oppiidae</taxon>
        <taxon>Medioppia</taxon>
    </lineage>
</organism>
<sequence>MDYKTFDLCIEMSAEIDLKCKYLECLQINNSVLNSRLTSRQWIQIGEILSDNLIHMSINSVTNPEKLSEFGLIYLVQNFTKLEEFSFDVNDMPIDKIFTYFGPNLKTLKLNKCYKYRVSQNTFNILRQSAVNLETLEVEGYDIETLDLICNTFHELKSLNMFFFSSWLNMDSLSQLSQMPHLERLKI</sequence>
<reference evidence="1" key="1">
    <citation type="submission" date="2020-11" db="EMBL/GenBank/DDBJ databases">
        <authorList>
            <person name="Tran Van P."/>
        </authorList>
    </citation>
    <scope>NUCLEOTIDE SEQUENCE</scope>
</reference>
<evidence type="ECO:0000313" key="1">
    <source>
        <dbReference type="EMBL" id="CAD7642234.1"/>
    </source>
</evidence>
<feature type="non-terminal residue" evidence="1">
    <location>
        <position position="1"/>
    </location>
</feature>
<dbReference type="Proteomes" id="UP000759131">
    <property type="component" value="Unassembled WGS sequence"/>
</dbReference>
<dbReference type="EMBL" id="OC881368">
    <property type="protein sequence ID" value="CAD7642234.1"/>
    <property type="molecule type" value="Genomic_DNA"/>
</dbReference>
<name>A0A7R9QE15_9ACAR</name>
<keyword evidence="2" id="KW-1185">Reference proteome</keyword>
<dbReference type="SUPFAM" id="SSF52047">
    <property type="entry name" value="RNI-like"/>
    <property type="match status" value="1"/>
</dbReference>
<gene>
    <name evidence="1" type="ORF">OSB1V03_LOCUS19052</name>
</gene>
<accession>A0A7R9QE15</accession>
<dbReference type="InterPro" id="IPR032675">
    <property type="entry name" value="LRR_dom_sf"/>
</dbReference>
<dbReference type="EMBL" id="CAJPIZ010026793">
    <property type="protein sequence ID" value="CAG2119103.1"/>
    <property type="molecule type" value="Genomic_DNA"/>
</dbReference>
<dbReference type="Gene3D" id="3.80.10.10">
    <property type="entry name" value="Ribonuclease Inhibitor"/>
    <property type="match status" value="1"/>
</dbReference>
<protein>
    <submittedName>
        <fullName evidence="1">Uncharacterized protein</fullName>
    </submittedName>
</protein>
<dbReference type="OrthoDB" id="6520386at2759"/>